<name>A0ABR4QM98_9CEST</name>
<feature type="compositionally biased region" description="Low complexity" evidence="3">
    <location>
        <begin position="228"/>
        <end position="241"/>
    </location>
</feature>
<evidence type="ECO:0000256" key="2">
    <source>
        <dbReference type="SAM" id="Coils"/>
    </source>
</evidence>
<dbReference type="EMBL" id="JAKROA010000002">
    <property type="protein sequence ID" value="KAL5110672.1"/>
    <property type="molecule type" value="Genomic_DNA"/>
</dbReference>
<protein>
    <recommendedName>
        <fullName evidence="4">CCDC92/74 N-terminal domain-containing protein</fullName>
    </recommendedName>
</protein>
<evidence type="ECO:0000259" key="4">
    <source>
        <dbReference type="Pfam" id="PF14916"/>
    </source>
</evidence>
<keyword evidence="1 2" id="KW-0175">Coiled coil</keyword>
<keyword evidence="6" id="KW-1185">Reference proteome</keyword>
<dbReference type="Proteomes" id="UP001651158">
    <property type="component" value="Unassembled WGS sequence"/>
</dbReference>
<dbReference type="PANTHER" id="PTHR14882">
    <property type="entry name" value="COILED-COIL DOMAIN-CONTAINING 74A"/>
    <property type="match status" value="1"/>
</dbReference>
<feature type="domain" description="CCDC92/74 N-terminal" evidence="4">
    <location>
        <begin position="32"/>
        <end position="80"/>
    </location>
</feature>
<proteinExistence type="predicted"/>
<accession>A0ABR4QM98</accession>
<feature type="region of interest" description="Disordered" evidence="3">
    <location>
        <begin position="228"/>
        <end position="249"/>
    </location>
</feature>
<gene>
    <name evidence="5" type="ORF">TcWFU_007534</name>
</gene>
<evidence type="ECO:0000256" key="1">
    <source>
        <dbReference type="ARBA" id="ARBA00023054"/>
    </source>
</evidence>
<evidence type="ECO:0000256" key="3">
    <source>
        <dbReference type="SAM" id="MobiDB-lite"/>
    </source>
</evidence>
<feature type="coiled-coil region" evidence="2">
    <location>
        <begin position="89"/>
        <end position="116"/>
    </location>
</feature>
<dbReference type="InterPro" id="IPR039496">
    <property type="entry name" value="CCDC92/74_N"/>
</dbReference>
<sequence length="382" mass="43092">MATVKMEVNGGADARAESSVNENEMLNLHRANQIFMLQKNIEFLKKNHQEMLMTLHNEVERLKKSNCELQHMLILERKSMKSAAEDTDITVMMRKIRDLEAQLQSAQHKNELLKKELESRKRFKFANRHVVAESHSPIVQKAEKVRKTGSCLKENTSTIVGDSPSELHKKWAENSSFCAEAHMDLERSSLKVATPETMHSIPLPPIVQHELSDRSTSRLSLVSPGHHTTPTYTHWTPSTHPRASSTRRVADPKACLMPLKLVPPMPMCSGLQHIPSAAATVDLKLTPQSTPKKVSFTSAMRPILTGIPAKHPTIQVYSKGDNRTLMSTKDDPLSYPEEPLICSRDATHRPQTLSSLRQTLHGTLRPLVRRKLNSKDSKKHLF</sequence>
<dbReference type="PANTHER" id="PTHR14882:SF1">
    <property type="entry name" value="CCDC92 DOMAIN-CONTAINING PROTEIN"/>
    <property type="match status" value="1"/>
</dbReference>
<reference evidence="5 6" key="1">
    <citation type="journal article" date="2022" name="Front. Cell. Infect. Microbiol.">
        <title>The Genomes of Two Strains of Taenia crassiceps the Animal Model for the Study of Human Cysticercosis.</title>
        <authorList>
            <person name="Bobes R.J."/>
            <person name="Estrada K."/>
            <person name="Rios-Valencia D.G."/>
            <person name="Calderon-Gallegos A."/>
            <person name="de la Torre P."/>
            <person name="Carrero J.C."/>
            <person name="Sanchez-Flores A."/>
            <person name="Laclette J.P."/>
        </authorList>
    </citation>
    <scope>NUCLEOTIDE SEQUENCE [LARGE SCALE GENOMIC DNA]</scope>
    <source>
        <strain evidence="5">WFUcys</strain>
    </source>
</reference>
<evidence type="ECO:0000313" key="5">
    <source>
        <dbReference type="EMBL" id="KAL5110672.1"/>
    </source>
</evidence>
<dbReference type="InterPro" id="IPR040370">
    <property type="entry name" value="CCDC74A/CCDC74B/CCDC92"/>
</dbReference>
<dbReference type="Pfam" id="PF14916">
    <property type="entry name" value="CCDC92"/>
    <property type="match status" value="1"/>
</dbReference>
<organism evidence="5 6">
    <name type="scientific">Taenia crassiceps</name>
    <dbReference type="NCBI Taxonomy" id="6207"/>
    <lineage>
        <taxon>Eukaryota</taxon>
        <taxon>Metazoa</taxon>
        <taxon>Spiralia</taxon>
        <taxon>Lophotrochozoa</taxon>
        <taxon>Platyhelminthes</taxon>
        <taxon>Cestoda</taxon>
        <taxon>Eucestoda</taxon>
        <taxon>Cyclophyllidea</taxon>
        <taxon>Taeniidae</taxon>
        <taxon>Taenia</taxon>
    </lineage>
</organism>
<evidence type="ECO:0000313" key="6">
    <source>
        <dbReference type="Proteomes" id="UP001651158"/>
    </source>
</evidence>
<comment type="caution">
    <text evidence="5">The sequence shown here is derived from an EMBL/GenBank/DDBJ whole genome shotgun (WGS) entry which is preliminary data.</text>
</comment>